<reference evidence="2" key="1">
    <citation type="journal article" date="2014" name="Front. Microbiol.">
        <title>High frequency of phylogenetically diverse reductive dehalogenase-homologous genes in deep subseafloor sedimentary metagenomes.</title>
        <authorList>
            <person name="Kawai M."/>
            <person name="Futagami T."/>
            <person name="Toyoda A."/>
            <person name="Takaki Y."/>
            <person name="Nishi S."/>
            <person name="Hori S."/>
            <person name="Arai W."/>
            <person name="Tsubouchi T."/>
            <person name="Morono Y."/>
            <person name="Uchiyama I."/>
            <person name="Ito T."/>
            <person name="Fujiyama A."/>
            <person name="Inagaki F."/>
            <person name="Takami H."/>
        </authorList>
    </citation>
    <scope>NUCLEOTIDE SEQUENCE</scope>
    <source>
        <strain evidence="2">Expedition CK06-06</strain>
    </source>
</reference>
<keyword evidence="1" id="KW-0472">Membrane</keyword>
<keyword evidence="1" id="KW-1133">Transmembrane helix</keyword>
<comment type="caution">
    <text evidence="2">The sequence shown here is derived from an EMBL/GenBank/DDBJ whole genome shotgun (WGS) entry which is preliminary data.</text>
</comment>
<organism evidence="2">
    <name type="scientific">marine sediment metagenome</name>
    <dbReference type="NCBI Taxonomy" id="412755"/>
    <lineage>
        <taxon>unclassified sequences</taxon>
        <taxon>metagenomes</taxon>
        <taxon>ecological metagenomes</taxon>
    </lineage>
</organism>
<gene>
    <name evidence="2" type="ORF">S12H4_35162</name>
</gene>
<keyword evidence="1" id="KW-0812">Transmembrane</keyword>
<name>X1SUG6_9ZZZZ</name>
<accession>X1SUG6</accession>
<evidence type="ECO:0000313" key="2">
    <source>
        <dbReference type="EMBL" id="GAI96593.1"/>
    </source>
</evidence>
<dbReference type="AlphaFoldDB" id="X1SUG6"/>
<dbReference type="EMBL" id="BARW01020862">
    <property type="protein sequence ID" value="GAI96593.1"/>
    <property type="molecule type" value="Genomic_DNA"/>
</dbReference>
<sequence>MKEIKFLTRVQAVILPNNIIILAAIRVSGPKSELAFNNYSHLSLKFDINVSVPLLPGYGFISLLILLLDGEENNMEGCYEKGYLLFIVTAIYNLYYFKRFCRRKKVGL</sequence>
<evidence type="ECO:0000256" key="1">
    <source>
        <dbReference type="SAM" id="Phobius"/>
    </source>
</evidence>
<feature type="transmembrane region" description="Helical" evidence="1">
    <location>
        <begin position="46"/>
        <end position="68"/>
    </location>
</feature>
<protein>
    <submittedName>
        <fullName evidence="2">Uncharacterized protein</fullName>
    </submittedName>
</protein>
<proteinExistence type="predicted"/>
<feature type="transmembrane region" description="Helical" evidence="1">
    <location>
        <begin position="80"/>
        <end position="97"/>
    </location>
</feature>